<keyword evidence="2" id="KW-1185">Reference proteome</keyword>
<dbReference type="VEuPathDB" id="FungiDB:TRICI_005443"/>
<evidence type="ECO:0000313" key="1">
    <source>
        <dbReference type="EMBL" id="KAA8904573.1"/>
    </source>
</evidence>
<gene>
    <name evidence="1" type="ORF">TRICI_005443</name>
</gene>
<proteinExistence type="predicted"/>
<evidence type="ECO:0000313" key="2">
    <source>
        <dbReference type="Proteomes" id="UP000761534"/>
    </source>
</evidence>
<dbReference type="EMBL" id="SWFS01000428">
    <property type="protein sequence ID" value="KAA8904573.1"/>
    <property type="molecule type" value="Genomic_DNA"/>
</dbReference>
<dbReference type="AlphaFoldDB" id="A0A642UUG4"/>
<reference evidence="1" key="1">
    <citation type="journal article" date="2019" name="G3 (Bethesda)">
        <title>Genome Assemblies of Two Rare Opportunistic Yeast Pathogens: Diutina rugosa (syn. Candida rugosa) and Trichomonascus ciferrii (syn. Candida ciferrii).</title>
        <authorList>
            <person name="Mixao V."/>
            <person name="Saus E."/>
            <person name="Hansen A.P."/>
            <person name="Lass-Florl C."/>
            <person name="Gabaldon T."/>
        </authorList>
    </citation>
    <scope>NUCLEOTIDE SEQUENCE</scope>
    <source>
        <strain evidence="1">CBS 4856</strain>
    </source>
</reference>
<protein>
    <submittedName>
        <fullName evidence="1">Uncharacterized protein</fullName>
    </submittedName>
</protein>
<comment type="caution">
    <text evidence="1">The sequence shown here is derived from an EMBL/GenBank/DDBJ whole genome shotgun (WGS) entry which is preliminary data.</text>
</comment>
<name>A0A642UUG4_9ASCO</name>
<accession>A0A642UUG4</accession>
<sequence>MVRLASTTSLNTRMKLLPTLAKVLLLILPVIAEWSINWKNQAVATAGIIASCGGQSGGNSLANCLIGALASVLMAVAAGWKNGNGQGVTESHAKRDLALYDAIPHFEFDPLSIAQDAVYTRFPDNMWRMNVDPFHLNETVLEQVSSLGKTFVTKQDDTVRVSLRHPDEKLQQYEIDPETGLKKRVETHDFGDFVAHYKYTGQRHDVNMKQADAQSLARIFITTVTDGGSTPLNIQEYCVTVEDKKAKLGGDLSLAIEASDFQFTHYMPACGV</sequence>
<organism evidence="1 2">
    <name type="scientific">Trichomonascus ciferrii</name>
    <dbReference type="NCBI Taxonomy" id="44093"/>
    <lineage>
        <taxon>Eukaryota</taxon>
        <taxon>Fungi</taxon>
        <taxon>Dikarya</taxon>
        <taxon>Ascomycota</taxon>
        <taxon>Saccharomycotina</taxon>
        <taxon>Dipodascomycetes</taxon>
        <taxon>Dipodascales</taxon>
        <taxon>Trichomonascaceae</taxon>
        <taxon>Trichomonascus</taxon>
        <taxon>Trichomonascus ciferrii complex</taxon>
    </lineage>
</organism>
<dbReference type="Proteomes" id="UP000761534">
    <property type="component" value="Unassembled WGS sequence"/>
</dbReference>